<dbReference type="KEGG" id="tog:HNI00_18920"/>
<feature type="domain" description="Putative restriction endonuclease" evidence="1">
    <location>
        <begin position="29"/>
        <end position="173"/>
    </location>
</feature>
<dbReference type="CDD" id="cd06260">
    <property type="entry name" value="DUF820-like"/>
    <property type="match status" value="1"/>
</dbReference>
<dbReference type="Pfam" id="PF05685">
    <property type="entry name" value="Uma2"/>
    <property type="match status" value="1"/>
</dbReference>
<keyword evidence="2" id="KW-0378">Hydrolase</keyword>
<dbReference type="InterPro" id="IPR011335">
    <property type="entry name" value="Restrct_endonuc-II-like"/>
</dbReference>
<organism evidence="2">
    <name type="scientific">Thermoleptolyngbya oregonensis NK1-22</name>
    <dbReference type="NCBI Taxonomy" id="2547457"/>
    <lineage>
        <taxon>Bacteria</taxon>
        <taxon>Bacillati</taxon>
        <taxon>Cyanobacteriota</taxon>
        <taxon>Cyanophyceae</taxon>
        <taxon>Oculatellales</taxon>
        <taxon>Oculatellaceae</taxon>
        <taxon>Thermoleptolyngbya</taxon>
    </lineage>
</organism>
<dbReference type="GO" id="GO:0004519">
    <property type="term" value="F:endonuclease activity"/>
    <property type="evidence" value="ECO:0007669"/>
    <property type="project" value="UniProtKB-KW"/>
</dbReference>
<protein>
    <submittedName>
        <fullName evidence="2">Uma2 family endonuclease</fullName>
    </submittedName>
</protein>
<accession>A0AA96Y7C4</accession>
<reference evidence="2" key="1">
    <citation type="submission" date="2020-05" db="EMBL/GenBank/DDBJ databases">
        <authorList>
            <person name="Zhu T."/>
            <person name="Keshari N."/>
            <person name="Lu X."/>
        </authorList>
    </citation>
    <scope>NUCLEOTIDE SEQUENCE</scope>
    <source>
        <strain evidence="2">NK1-22</strain>
    </source>
</reference>
<dbReference type="InterPro" id="IPR008538">
    <property type="entry name" value="Uma2"/>
</dbReference>
<keyword evidence="2" id="KW-0255">Endonuclease</keyword>
<dbReference type="AlphaFoldDB" id="A0AA96Y7C4"/>
<evidence type="ECO:0000259" key="1">
    <source>
        <dbReference type="Pfam" id="PF05685"/>
    </source>
</evidence>
<dbReference type="PANTHER" id="PTHR47152:SF2">
    <property type="entry name" value="SLR2084 PROTEIN"/>
    <property type="match status" value="1"/>
</dbReference>
<dbReference type="Gene3D" id="3.90.1570.10">
    <property type="entry name" value="tt1808, chain A"/>
    <property type="match status" value="1"/>
</dbReference>
<dbReference type="SUPFAM" id="SSF52980">
    <property type="entry name" value="Restriction endonuclease-like"/>
    <property type="match status" value="1"/>
</dbReference>
<gene>
    <name evidence="2" type="ORF">HNI00_18920</name>
</gene>
<keyword evidence="2" id="KW-0540">Nuclease</keyword>
<dbReference type="PANTHER" id="PTHR47152">
    <property type="entry name" value="SLR2084 PROTEIN-RELATED"/>
    <property type="match status" value="1"/>
</dbReference>
<sequence length="228" mass="25354">MVAVTSPSNIPSPQDGSASPFVSLRPITWQTYQALLADLGDHRAVRLAYHHGTLEIKMPSKLHELVNRLLERIMTALTEELGLSILSFGSTTFDLEATQQGVEPDSCFYIQNAHRVNPEDDAPPGFPPDLVVEVDITRSSQSRLIIYQAMGVPEIWRYDRNGLTLLKLQDGAYVAGDRSLTFPMLSVEQLSDWVERGKQLKDHNALVQELRTWLCTSRPADPSSEPGG</sequence>
<dbReference type="EMBL" id="CP053540">
    <property type="protein sequence ID" value="WOB44991.1"/>
    <property type="molecule type" value="Genomic_DNA"/>
</dbReference>
<evidence type="ECO:0000313" key="2">
    <source>
        <dbReference type="EMBL" id="WOB44991.1"/>
    </source>
</evidence>
<name>A0AA96Y7C4_9CYAN</name>
<dbReference type="RefSeq" id="WP_316788460.1">
    <property type="nucleotide sequence ID" value="NZ_CP053540.1"/>
</dbReference>
<proteinExistence type="predicted"/>
<dbReference type="InterPro" id="IPR012296">
    <property type="entry name" value="Nuclease_put_TT1808"/>
</dbReference>